<keyword evidence="4" id="KW-1185">Reference proteome</keyword>
<gene>
    <name evidence="3" type="ORF">JTE88_07845</name>
</gene>
<dbReference type="InterPro" id="IPR036634">
    <property type="entry name" value="PRD_sf"/>
</dbReference>
<dbReference type="SMART" id="SM01061">
    <property type="entry name" value="CAT_RBD"/>
    <property type="match status" value="1"/>
</dbReference>
<dbReference type="Gene3D" id="2.30.24.10">
    <property type="entry name" value="CAT RNA-binding domain"/>
    <property type="match status" value="1"/>
</dbReference>
<dbReference type="Gene3D" id="1.10.1790.10">
    <property type="entry name" value="PRD domain"/>
    <property type="match status" value="1"/>
</dbReference>
<organism evidence="3 4">
    <name type="scientific">Arcanobacterium phocisimile</name>
    <dbReference type="NCBI Taxonomy" id="1302235"/>
    <lineage>
        <taxon>Bacteria</taxon>
        <taxon>Bacillati</taxon>
        <taxon>Actinomycetota</taxon>
        <taxon>Actinomycetes</taxon>
        <taxon>Actinomycetales</taxon>
        <taxon>Actinomycetaceae</taxon>
        <taxon>Arcanobacterium</taxon>
    </lineage>
</organism>
<dbReference type="InterPro" id="IPR036650">
    <property type="entry name" value="CAT_RNA-bd_dom_sf"/>
</dbReference>
<dbReference type="PROSITE" id="PS51372">
    <property type="entry name" value="PRD_2"/>
    <property type="match status" value="1"/>
</dbReference>
<dbReference type="RefSeq" id="WP_204424138.1">
    <property type="nucleotide sequence ID" value="NZ_CP070228.1"/>
</dbReference>
<dbReference type="InterPro" id="IPR050661">
    <property type="entry name" value="BglG_antiterminators"/>
</dbReference>
<evidence type="ECO:0000256" key="1">
    <source>
        <dbReference type="ARBA" id="ARBA00022737"/>
    </source>
</evidence>
<protein>
    <submittedName>
        <fullName evidence="3">PRD domain-containing protein</fullName>
    </submittedName>
</protein>
<dbReference type="InterPro" id="IPR004341">
    <property type="entry name" value="CAT_RNA-bd_dom"/>
</dbReference>
<dbReference type="Pfam" id="PF00874">
    <property type="entry name" value="PRD"/>
    <property type="match status" value="1"/>
</dbReference>
<name>A0ABX7IHP5_9ACTO</name>
<dbReference type="PANTHER" id="PTHR30185">
    <property type="entry name" value="CRYPTIC BETA-GLUCOSIDE BGL OPERON ANTITERMINATOR"/>
    <property type="match status" value="1"/>
</dbReference>
<dbReference type="Proteomes" id="UP000602653">
    <property type="component" value="Chromosome"/>
</dbReference>
<dbReference type="EMBL" id="CP070228">
    <property type="protein sequence ID" value="QRV01979.1"/>
    <property type="molecule type" value="Genomic_DNA"/>
</dbReference>
<evidence type="ECO:0000313" key="4">
    <source>
        <dbReference type="Proteomes" id="UP000602653"/>
    </source>
</evidence>
<dbReference type="SUPFAM" id="SSF63520">
    <property type="entry name" value="PTS-regulatory domain, PRD"/>
    <property type="match status" value="2"/>
</dbReference>
<dbReference type="InterPro" id="IPR011608">
    <property type="entry name" value="PRD"/>
</dbReference>
<dbReference type="SUPFAM" id="SSF50151">
    <property type="entry name" value="SacY-like RNA-binding domain"/>
    <property type="match status" value="1"/>
</dbReference>
<proteinExistence type="predicted"/>
<feature type="domain" description="PRD" evidence="2">
    <location>
        <begin position="68"/>
        <end position="172"/>
    </location>
</feature>
<dbReference type="Pfam" id="PF03123">
    <property type="entry name" value="CAT_RBD"/>
    <property type="match status" value="1"/>
</dbReference>
<sequence length="282" mass="30686">MVQSAARVVRIFNNNAVLVSIDGVETVLAGRGIGFGKRPGDIIPAGDAQRQFIEASPDKVDFLTSVNALDPHLVSIVSEAVELATNVLSDLDSSVYVLLVDHLAFAVQRHRDGYAISNKLVDEIRIAFGPEFTAAQMMVHFVNENLNVELPIDEVAFIALHLNAARTGATVKQPLSEVNKLGAIVELITTEFNGQETAEINELLRTINGFITRIQAGIWRTNETAPVIETLLREEFSVAQRAITYIAQPGTAPLKIANEAAYLAVFLHGWRQSSTSAQNDAQ</sequence>
<evidence type="ECO:0000313" key="3">
    <source>
        <dbReference type="EMBL" id="QRV01979.1"/>
    </source>
</evidence>
<evidence type="ECO:0000259" key="2">
    <source>
        <dbReference type="PROSITE" id="PS51372"/>
    </source>
</evidence>
<reference evidence="3 4" key="1">
    <citation type="submission" date="2021-02" db="EMBL/GenBank/DDBJ databases">
        <title>Complete Genome Sequence of Arcanobacterium phocisimile strain DSM 26142T from a harbour seal.</title>
        <authorList>
            <person name="Borowiak M."/>
            <person name="Alssahen M."/>
            <person name="Malorny B."/>
            <person name="Laemmler C."/>
            <person name="Siebert U."/>
            <person name="Ploetz M."/>
            <person name="Abdulmawjood A."/>
        </authorList>
    </citation>
    <scope>NUCLEOTIDE SEQUENCE [LARGE SCALE GENOMIC DNA]</scope>
    <source>
        <strain evidence="3 4">DSM 26142</strain>
    </source>
</reference>
<keyword evidence="1" id="KW-0677">Repeat</keyword>
<dbReference type="PANTHER" id="PTHR30185:SF15">
    <property type="entry name" value="CRYPTIC BETA-GLUCOSIDE BGL OPERON ANTITERMINATOR"/>
    <property type="match status" value="1"/>
</dbReference>
<accession>A0ABX7IHP5</accession>